<name>A0ABZ0P5Y0_CERBT</name>
<accession>A0ABZ0P5Y0</accession>
<dbReference type="SUPFAM" id="SSF56317">
    <property type="entry name" value="Carbon-nitrogen hydrolase"/>
    <property type="match status" value="1"/>
</dbReference>
<dbReference type="InterPro" id="IPR044149">
    <property type="entry name" value="Nitrilases_CHs"/>
</dbReference>
<protein>
    <submittedName>
        <fullName evidence="2">Uncharacterized protein</fullName>
    </submittedName>
</protein>
<dbReference type="PANTHER" id="PTHR46044">
    <property type="entry name" value="NITRILASE"/>
    <property type="match status" value="1"/>
</dbReference>
<evidence type="ECO:0000313" key="2">
    <source>
        <dbReference type="EMBL" id="WPB07272.1"/>
    </source>
</evidence>
<gene>
    <name evidence="2" type="ORF">RHO25_011933</name>
</gene>
<proteinExistence type="predicted"/>
<dbReference type="Gene3D" id="3.60.110.10">
    <property type="entry name" value="Carbon-nitrogen hydrolase"/>
    <property type="match status" value="1"/>
</dbReference>
<sequence>MRDEIVKFTPSAAETLDSLTQGASLFLDPTGAQVGEQVQGEEGIAYADLDLNECVEPKQFHDVVGGYQRFDVFDLKVNRERLGAESAFDGERSTTTQPQWNFTSLPRREEDASTGTDAGLARLKAELDGMKDDALQSATKGGK</sequence>
<reference evidence="2 3" key="1">
    <citation type="submission" date="2023-09" db="EMBL/GenBank/DDBJ databases">
        <title>Complete-Gapless Cercospora beticola genome.</title>
        <authorList>
            <person name="Wyatt N.A."/>
            <person name="Spanner R.E."/>
            <person name="Bolton M.D."/>
        </authorList>
    </citation>
    <scope>NUCLEOTIDE SEQUENCE [LARGE SCALE GENOMIC DNA]</scope>
    <source>
        <strain evidence="2">Cb09-40</strain>
    </source>
</reference>
<dbReference type="RefSeq" id="XP_065459537.1">
    <property type="nucleotide sequence ID" value="XM_065603465.1"/>
</dbReference>
<dbReference type="Proteomes" id="UP001302367">
    <property type="component" value="Chromosome 8"/>
</dbReference>
<dbReference type="EMBL" id="CP134191">
    <property type="protein sequence ID" value="WPB07272.1"/>
    <property type="molecule type" value="Genomic_DNA"/>
</dbReference>
<dbReference type="GeneID" id="90644789"/>
<feature type="region of interest" description="Disordered" evidence="1">
    <location>
        <begin position="84"/>
        <end position="118"/>
    </location>
</feature>
<evidence type="ECO:0000313" key="3">
    <source>
        <dbReference type="Proteomes" id="UP001302367"/>
    </source>
</evidence>
<evidence type="ECO:0000256" key="1">
    <source>
        <dbReference type="SAM" id="MobiDB-lite"/>
    </source>
</evidence>
<dbReference type="InterPro" id="IPR036526">
    <property type="entry name" value="C-N_Hydrolase_sf"/>
</dbReference>
<organism evidence="2 3">
    <name type="scientific">Cercospora beticola</name>
    <name type="common">Sugarbeet leaf spot fungus</name>
    <dbReference type="NCBI Taxonomy" id="122368"/>
    <lineage>
        <taxon>Eukaryota</taxon>
        <taxon>Fungi</taxon>
        <taxon>Dikarya</taxon>
        <taxon>Ascomycota</taxon>
        <taxon>Pezizomycotina</taxon>
        <taxon>Dothideomycetes</taxon>
        <taxon>Dothideomycetidae</taxon>
        <taxon>Mycosphaerellales</taxon>
        <taxon>Mycosphaerellaceae</taxon>
        <taxon>Cercospora</taxon>
    </lineage>
</organism>
<keyword evidence="3" id="KW-1185">Reference proteome</keyword>
<feature type="compositionally biased region" description="Polar residues" evidence="1">
    <location>
        <begin position="93"/>
        <end position="104"/>
    </location>
</feature>
<dbReference type="PANTHER" id="PTHR46044:SF2">
    <property type="entry name" value="CN HYDROLASE DOMAIN-CONTAINING PROTEIN"/>
    <property type="match status" value="1"/>
</dbReference>